<dbReference type="AlphaFoldDB" id="A0A1E5G500"/>
<sequence>MEDNVRRIMMGVALASTAVLAFSREARRMVGKMAFKSATRAMDAVDETRDFLGNARDRIR</sequence>
<protein>
    <submittedName>
        <fullName evidence="1">Uncharacterized protein</fullName>
    </submittedName>
</protein>
<dbReference type="Proteomes" id="UP000094296">
    <property type="component" value="Unassembled WGS sequence"/>
</dbReference>
<evidence type="ECO:0000313" key="2">
    <source>
        <dbReference type="Proteomes" id="UP000094296"/>
    </source>
</evidence>
<organism evidence="1 2">
    <name type="scientific">Desulfuribacillus alkaliarsenatis</name>
    <dbReference type="NCBI Taxonomy" id="766136"/>
    <lineage>
        <taxon>Bacteria</taxon>
        <taxon>Bacillati</taxon>
        <taxon>Bacillota</taxon>
        <taxon>Desulfuribacillia</taxon>
        <taxon>Desulfuribacillales</taxon>
        <taxon>Desulfuribacillaceae</taxon>
        <taxon>Desulfuribacillus</taxon>
    </lineage>
</organism>
<accession>A0A1E5G500</accession>
<reference evidence="1 2" key="1">
    <citation type="submission" date="2016-09" db="EMBL/GenBank/DDBJ databases">
        <title>Draft genome sequence for the type strain of Desulfuribacillus alkaliarsenatis AHT28, an obligately anaerobic, sulfidogenic bacterium isolated from Russian soda lake sediments.</title>
        <authorList>
            <person name="Abin C.A."/>
            <person name="Hollibaugh J.T."/>
        </authorList>
    </citation>
    <scope>NUCLEOTIDE SEQUENCE [LARGE SCALE GENOMIC DNA]</scope>
    <source>
        <strain evidence="1 2">AHT28</strain>
    </source>
</reference>
<comment type="caution">
    <text evidence="1">The sequence shown here is derived from an EMBL/GenBank/DDBJ whole genome shotgun (WGS) entry which is preliminary data.</text>
</comment>
<dbReference type="EMBL" id="MIJE01000001">
    <property type="protein sequence ID" value="OEF98260.1"/>
    <property type="molecule type" value="Genomic_DNA"/>
</dbReference>
<name>A0A1E5G500_9FIRM</name>
<evidence type="ECO:0000313" key="1">
    <source>
        <dbReference type="EMBL" id="OEF98260.1"/>
    </source>
</evidence>
<dbReference type="RefSeq" id="WP_069641752.1">
    <property type="nucleotide sequence ID" value="NZ_MIJE01000001.1"/>
</dbReference>
<keyword evidence="2" id="KW-1185">Reference proteome</keyword>
<gene>
    <name evidence="1" type="ORF">BHF68_00820</name>
</gene>
<proteinExistence type="predicted"/>